<organism evidence="13 14">
    <name type="scientific">Lactuca saligna</name>
    <name type="common">Willowleaf lettuce</name>
    <dbReference type="NCBI Taxonomy" id="75948"/>
    <lineage>
        <taxon>Eukaryota</taxon>
        <taxon>Viridiplantae</taxon>
        <taxon>Streptophyta</taxon>
        <taxon>Embryophyta</taxon>
        <taxon>Tracheophyta</taxon>
        <taxon>Spermatophyta</taxon>
        <taxon>Magnoliopsida</taxon>
        <taxon>eudicotyledons</taxon>
        <taxon>Gunneridae</taxon>
        <taxon>Pentapetalae</taxon>
        <taxon>asterids</taxon>
        <taxon>campanulids</taxon>
        <taxon>Asterales</taxon>
        <taxon>Asteraceae</taxon>
        <taxon>Cichorioideae</taxon>
        <taxon>Cichorieae</taxon>
        <taxon>Lactucinae</taxon>
        <taxon>Lactuca</taxon>
    </lineage>
</organism>
<keyword evidence="8 11" id="KW-1133">Transmembrane helix</keyword>
<dbReference type="InterPro" id="IPR051502">
    <property type="entry name" value="RLP_Defense_Trigger"/>
</dbReference>
<dbReference type="InterPro" id="IPR032675">
    <property type="entry name" value="LRR_dom_sf"/>
</dbReference>
<dbReference type="PANTHER" id="PTHR48062">
    <property type="entry name" value="RECEPTOR-LIKE PROTEIN 14"/>
    <property type="match status" value="1"/>
</dbReference>
<keyword evidence="3" id="KW-1003">Cell membrane</keyword>
<dbReference type="FunFam" id="3.80.10.10:FF:000111">
    <property type="entry name" value="LRR receptor-like serine/threonine-protein kinase ERECTA"/>
    <property type="match status" value="1"/>
</dbReference>
<dbReference type="Gene3D" id="3.80.10.10">
    <property type="entry name" value="Ribonuclease Inhibitor"/>
    <property type="match status" value="3"/>
</dbReference>
<keyword evidence="7" id="KW-0677">Repeat</keyword>
<keyword evidence="6" id="KW-0732">Signal</keyword>
<dbReference type="EMBL" id="OX465077">
    <property type="protein sequence ID" value="CAI9267428.1"/>
    <property type="molecule type" value="Genomic_DNA"/>
</dbReference>
<dbReference type="GO" id="GO:0006952">
    <property type="term" value="P:defense response"/>
    <property type="evidence" value="ECO:0007669"/>
    <property type="project" value="UniProtKB-ARBA"/>
</dbReference>
<name>A0AA35VEL3_LACSI</name>
<feature type="domain" description="Disease resistance R13L4/SHOC-2-like LRR" evidence="12">
    <location>
        <begin position="377"/>
        <end position="592"/>
    </location>
</feature>
<evidence type="ECO:0000256" key="4">
    <source>
        <dbReference type="ARBA" id="ARBA00022614"/>
    </source>
</evidence>
<dbReference type="Pfam" id="PF13855">
    <property type="entry name" value="LRR_8"/>
    <property type="match status" value="1"/>
</dbReference>
<dbReference type="InterPro" id="IPR001611">
    <property type="entry name" value="Leu-rich_rpt"/>
</dbReference>
<accession>A0AA35VEL3</accession>
<gene>
    <name evidence="13" type="ORF">LSALG_LOCUS7912</name>
</gene>
<evidence type="ECO:0000256" key="3">
    <source>
        <dbReference type="ARBA" id="ARBA00022475"/>
    </source>
</evidence>
<dbReference type="PROSITE" id="PS51450">
    <property type="entry name" value="LRR"/>
    <property type="match status" value="1"/>
</dbReference>
<evidence type="ECO:0000259" key="12">
    <source>
        <dbReference type="Pfam" id="PF23598"/>
    </source>
</evidence>
<dbReference type="SMART" id="SM00369">
    <property type="entry name" value="LRR_TYP"/>
    <property type="match status" value="14"/>
</dbReference>
<evidence type="ECO:0000256" key="5">
    <source>
        <dbReference type="ARBA" id="ARBA00022692"/>
    </source>
</evidence>
<dbReference type="FunFam" id="3.80.10.10:FF:000095">
    <property type="entry name" value="LRR receptor-like serine/threonine-protein kinase GSO1"/>
    <property type="match status" value="2"/>
</dbReference>
<keyword evidence="4" id="KW-0433">Leucine-rich repeat</keyword>
<evidence type="ECO:0000313" key="13">
    <source>
        <dbReference type="EMBL" id="CAI9267428.1"/>
    </source>
</evidence>
<dbReference type="InterPro" id="IPR055414">
    <property type="entry name" value="LRR_R13L4/SHOC2-like"/>
</dbReference>
<evidence type="ECO:0000256" key="7">
    <source>
        <dbReference type="ARBA" id="ARBA00022737"/>
    </source>
</evidence>
<evidence type="ECO:0000256" key="9">
    <source>
        <dbReference type="ARBA" id="ARBA00023136"/>
    </source>
</evidence>
<protein>
    <recommendedName>
        <fullName evidence="12">Disease resistance R13L4/SHOC-2-like LRR domain-containing protein</fullName>
    </recommendedName>
</protein>
<keyword evidence="5 11" id="KW-0812">Transmembrane</keyword>
<evidence type="ECO:0000256" key="1">
    <source>
        <dbReference type="ARBA" id="ARBA00004162"/>
    </source>
</evidence>
<keyword evidence="14" id="KW-1185">Reference proteome</keyword>
<evidence type="ECO:0000313" key="14">
    <source>
        <dbReference type="Proteomes" id="UP001177003"/>
    </source>
</evidence>
<feature type="domain" description="Disease resistance R13L4/SHOC-2-like LRR" evidence="12">
    <location>
        <begin position="171"/>
        <end position="365"/>
    </location>
</feature>
<evidence type="ECO:0000256" key="10">
    <source>
        <dbReference type="ARBA" id="ARBA00023180"/>
    </source>
</evidence>
<dbReference type="Pfam" id="PF23598">
    <property type="entry name" value="LRR_14"/>
    <property type="match status" value="2"/>
</dbReference>
<evidence type="ECO:0000256" key="11">
    <source>
        <dbReference type="SAM" id="Phobius"/>
    </source>
</evidence>
<dbReference type="Pfam" id="PF00560">
    <property type="entry name" value="LRR_1"/>
    <property type="match status" value="7"/>
</dbReference>
<evidence type="ECO:0000256" key="8">
    <source>
        <dbReference type="ARBA" id="ARBA00022989"/>
    </source>
</evidence>
<dbReference type="GO" id="GO:0051707">
    <property type="term" value="P:response to other organism"/>
    <property type="evidence" value="ECO:0007669"/>
    <property type="project" value="UniProtKB-ARBA"/>
</dbReference>
<feature type="transmembrane region" description="Helical" evidence="11">
    <location>
        <begin position="1108"/>
        <end position="1129"/>
    </location>
</feature>
<dbReference type="PANTHER" id="PTHR48062:SF21">
    <property type="entry name" value="RECEPTOR-LIKE PROTEIN 12"/>
    <property type="match status" value="1"/>
</dbReference>
<comment type="subcellular location">
    <subcellularLocation>
        <location evidence="1">Cell membrane</location>
        <topology evidence="1">Single-pass membrane protein</topology>
    </subcellularLocation>
</comment>
<dbReference type="Proteomes" id="UP001177003">
    <property type="component" value="Chromosome 1"/>
</dbReference>
<sequence length="1224" mass="137349">MTYVWKFNIVSVSTKPPLATKMEYSGLNKHKSRLRWLLMLMMIHILMVGQTQGDCIEEERKALLQIKASHMKSYDSNVDHFLPTWVDYGSRTSGYDGGNCCDWERVKCNTTTGHVTELSFYNLRWVIDNNMEFGNKSWPLNVSLFLHFKELTSLNLSHDFLDKETMKIGLERLSSLKKLKVLDLSGNHDIDNDIIPSLKTLTSLKILDLSDTSLNGNFPISEFAALKNLEVLDLSYCYFNGTFEIQGFETGSILTKLKILNLGNNRFDESVITSLSILSSLTNLDLSYNQMWGSFPAQACKSLSRLKRLENINLSYHNFNKSIISCLSTLPSLKILDLSYSTSLGSSFPFQEFHDLPDLEVLLLRDNGFSGTLPIEAFASFRHLEVLDLNGNNFIGSIPSAIHALSSLRALSLANNHLNGSLPDHGFSELKNLHELDLSHNRLHGTLPQCLNNLSSLKMLDISSNQLSGIFVASLIANLTSLEYIDISHNNFEGLFSFSSFSNHSKLEVILFSSDSEEFVVETEEPTDWIPMFQLQILELSNCIVNMPKGQVVPGFLLHQHKLRELHLPHNSLEGHFPSWFLKNNTNLDVLNLRNNSFGSMPLYRNANMKWLDMSGNHIIGNLSEHIPKFFPNIIHLNLSMNGLTGAIPSSISELSKLSMLDLSGNKLSGEVPKGMLTNISGLQVLKLSKNNLHGQVLSGNLSWGNYLRGLYLDSNHFTGKIGTVSQGNLETLISMDISNNLFTGVIPDWITNIMGLTQLVVRNNSFKGRFPCGIAQFSVLDISQNYFSGPIPSCLLKFQISNMQHLHMGSNRFTGSVPKFFRSLTIILTLDISNNDLSGRIPKFLGKLSTLRILLLRKNKFSGSIPKQLCKLRDVSLLDLSNNHLSGSIPSCLQNITGGHDLAFIKRGRWGFGFSIESSYHYESTNFGFRPSIPTTETVETQNEVEFTTKTLFLHYKGDILDYMTGLDLSSNKLTGEIPQELGLLSQIRALNLSHNQLTGPIPVNFSNLANIESLDLSSNGLTSIIPSQLVQLTFLEVLNVSHNNLSGRLPEMKAQFGTFTKASYEGNPLLCGPPLENKCTIEPQVTDPSLKEESSEKWYDIDMVCFYGSSSATCVVFLLGFVGLLYVNPYWRRRWLDMVGEFHDKKIQVDSYEDAKVFCSIGVQTDDILCSCDSFDGMIPYRKPVIQEIHKYQTPKDLIQTYKVEVVGSGFVHEIKSSRCKR</sequence>
<keyword evidence="10" id="KW-0325">Glycoprotein</keyword>
<keyword evidence="9 11" id="KW-0472">Membrane</keyword>
<dbReference type="Gene3D" id="3.30.1490.310">
    <property type="match status" value="1"/>
</dbReference>
<dbReference type="PRINTS" id="PR00019">
    <property type="entry name" value="LEURICHRPT"/>
</dbReference>
<evidence type="ECO:0000256" key="6">
    <source>
        <dbReference type="ARBA" id="ARBA00022729"/>
    </source>
</evidence>
<dbReference type="SMART" id="SM00365">
    <property type="entry name" value="LRR_SD22"/>
    <property type="match status" value="7"/>
</dbReference>
<dbReference type="GO" id="GO:0005886">
    <property type="term" value="C:plasma membrane"/>
    <property type="evidence" value="ECO:0007669"/>
    <property type="project" value="UniProtKB-SubCell"/>
</dbReference>
<dbReference type="InterPro" id="IPR003591">
    <property type="entry name" value="Leu-rich_rpt_typical-subtyp"/>
</dbReference>
<dbReference type="FunFam" id="3.80.10.10:FF:000041">
    <property type="entry name" value="LRR receptor-like serine/threonine-protein kinase ERECTA"/>
    <property type="match status" value="1"/>
</dbReference>
<comment type="similarity">
    <text evidence="2">Belongs to the RLP family.</text>
</comment>
<dbReference type="AlphaFoldDB" id="A0AA35VEL3"/>
<dbReference type="SUPFAM" id="SSF52058">
    <property type="entry name" value="L domain-like"/>
    <property type="match status" value="3"/>
</dbReference>
<evidence type="ECO:0000256" key="2">
    <source>
        <dbReference type="ARBA" id="ARBA00009592"/>
    </source>
</evidence>
<reference evidence="13" key="1">
    <citation type="submission" date="2023-04" db="EMBL/GenBank/DDBJ databases">
        <authorList>
            <person name="Vijverberg K."/>
            <person name="Xiong W."/>
            <person name="Schranz E."/>
        </authorList>
    </citation>
    <scope>NUCLEOTIDE SEQUENCE</scope>
</reference>
<proteinExistence type="inferred from homology"/>